<reference evidence="10 11" key="1">
    <citation type="journal article" date="2014" name="PLoS Genet.">
        <title>Phylogenetically driven sequencing of extremely halophilic archaea reveals strategies for static and dynamic osmo-response.</title>
        <authorList>
            <person name="Becker E.A."/>
            <person name="Seitzer P.M."/>
            <person name="Tritt A."/>
            <person name="Larsen D."/>
            <person name="Krusor M."/>
            <person name="Yao A.I."/>
            <person name="Wu D."/>
            <person name="Madern D."/>
            <person name="Eisen J.A."/>
            <person name="Darling A.E."/>
            <person name="Facciotti M.T."/>
        </authorList>
    </citation>
    <scope>NUCLEOTIDE SEQUENCE [LARGE SCALE GENOMIC DNA]</scope>
    <source>
        <strain evidence="10 11">JCM 14848</strain>
    </source>
</reference>
<dbReference type="eggNOG" id="arCOG02482">
    <property type="taxonomic scope" value="Archaea"/>
</dbReference>
<feature type="domain" description="HYDIN/VesB/CFA65-like Ig-like" evidence="9">
    <location>
        <begin position="122"/>
        <end position="213"/>
    </location>
</feature>
<accession>M0DAR5</accession>
<gene>
    <name evidence="10" type="ORF">C474_06892</name>
</gene>
<keyword evidence="6" id="KW-0966">Cell projection</keyword>
<evidence type="ECO:0000313" key="11">
    <source>
        <dbReference type="Proteomes" id="UP000011513"/>
    </source>
</evidence>
<keyword evidence="5" id="KW-0969">Cilium</keyword>
<dbReference type="InterPro" id="IPR013783">
    <property type="entry name" value="Ig-like_fold"/>
</dbReference>
<dbReference type="InterPro" id="IPR020287">
    <property type="entry name" value="Tail_sheath_C"/>
</dbReference>
<evidence type="ECO:0000256" key="2">
    <source>
        <dbReference type="ARBA" id="ARBA00004496"/>
    </source>
</evidence>
<dbReference type="PANTHER" id="PTHR35861">
    <property type="match status" value="1"/>
</dbReference>
<evidence type="ECO:0000259" key="7">
    <source>
        <dbReference type="Pfam" id="PF04984"/>
    </source>
</evidence>
<evidence type="ECO:0000256" key="6">
    <source>
        <dbReference type="ARBA" id="ARBA00023273"/>
    </source>
</evidence>
<evidence type="ECO:0000313" key="10">
    <source>
        <dbReference type="EMBL" id="ELZ32526.1"/>
    </source>
</evidence>
<dbReference type="InterPro" id="IPR035089">
    <property type="entry name" value="Phage_sheath_subtilisin"/>
</dbReference>
<dbReference type="AlphaFoldDB" id="M0DAR5"/>
<dbReference type="PANTHER" id="PTHR35861:SF1">
    <property type="entry name" value="PHAGE TAIL SHEATH PROTEIN"/>
    <property type="match status" value="1"/>
</dbReference>
<dbReference type="PATRIC" id="fig|1227487.5.peg.1404"/>
<evidence type="ECO:0000256" key="3">
    <source>
        <dbReference type="ARBA" id="ARBA00008005"/>
    </source>
</evidence>
<keyword evidence="4" id="KW-0963">Cytoplasm</keyword>
<dbReference type="InParanoid" id="M0DAR5"/>
<dbReference type="eggNOG" id="arCOG11414">
    <property type="taxonomic scope" value="Archaea"/>
</dbReference>
<dbReference type="InterPro" id="IPR052042">
    <property type="entry name" value="Tail_sheath_structural"/>
</dbReference>
<dbReference type="Gene3D" id="3.40.50.11780">
    <property type="match status" value="2"/>
</dbReference>
<dbReference type="Pfam" id="PF17482">
    <property type="entry name" value="Phage_sheath_1C"/>
    <property type="match status" value="1"/>
</dbReference>
<dbReference type="InterPro" id="IPR053879">
    <property type="entry name" value="HYDIN_VesB_CFA65-like_Ig"/>
</dbReference>
<evidence type="ECO:0000259" key="9">
    <source>
        <dbReference type="Pfam" id="PF22544"/>
    </source>
</evidence>
<dbReference type="Pfam" id="PF04984">
    <property type="entry name" value="Phage_sheath_1"/>
    <property type="match status" value="1"/>
</dbReference>
<evidence type="ECO:0000256" key="4">
    <source>
        <dbReference type="ARBA" id="ARBA00022490"/>
    </source>
</evidence>
<evidence type="ECO:0000256" key="1">
    <source>
        <dbReference type="ARBA" id="ARBA00004138"/>
    </source>
</evidence>
<dbReference type="Gene3D" id="2.60.40.10">
    <property type="entry name" value="Immunoglobulins"/>
    <property type="match status" value="2"/>
</dbReference>
<feature type="domain" description="Tail sheath protein subtilisin-like" evidence="7">
    <location>
        <begin position="490"/>
        <end position="643"/>
    </location>
</feature>
<protein>
    <submittedName>
        <fullName evidence="10">Phage tail sheath protein FI</fullName>
    </submittedName>
</protein>
<dbReference type="Proteomes" id="UP000011513">
    <property type="component" value="Unassembled WGS sequence"/>
</dbReference>
<feature type="domain" description="HYDIN/VesB/CFA65-like Ig-like" evidence="9">
    <location>
        <begin position="224"/>
        <end position="320"/>
    </location>
</feature>
<sequence length="758" mass="80519">MPEYLAPGVYVEEVQIGSRPIEGVSTSTAGFLGETERGPTEPRLIDSFAEFERTYGGFDLYRKGGALQTKYFAYAVEGFFRNGGKRCYVARVTPKNAKMAAFTLRAGGDPPPGTLSTVGRLGLGLVPVGETAAETLAVTNVGGTELVLSTADLSVTGGTNTEDAEFVPTAEFEGETTLPPGESTELTVTFEPESAGAKNATLEVDAGDEPLSVRLEGAARDGLLDASPWRVDFGSVEAEETATQTVTLRNTGDAAVTVAEDDVSVAAGQDTEDDEFVVTTDFGEGETTTLAPGDAMDLSARFTPGDDGPKQATITAALDDGQVVVRLVGNLARDDEPAETVPSEEGAPVAEATAVGPGQWGNNVALVVGNVTGVQAGGDDAPFRLTVRYWSDADAEVAFEHGADPEHDAVPDPAVEEVYDNLSTNENHSNYYEKVINGSSNLVTLRRLGDGRPATGTPDAPVVARLDGGSAGPAQLSDYKGRETAGERTGLAAFEEVDDISIVNAPDEVTVANLTNEVVDHCEKMGDRFAVIQAPERAERPSKLRPPVDSKNAAFYYPWIRVADPATNAETLVPPGGHVAGIYARTDTERGVYKAPANEVVRGTLGLQKAVSKADQDVLNPKGVNCIRSFPGRGIRVWGARTSSSDAAHRYVNVRRLLLYIEESLDEGTQHVVFEPNDEALWARVRQSISGFLTTTWRDGALQGTTPEEAFFVKCDRTTMTQDDIDNGRLKVLVGVAPVKPAEFVIIRIAQWTGDAGN</sequence>
<organism evidence="10 11">
    <name type="scientific">Halogeometricum pallidum JCM 14848</name>
    <dbReference type="NCBI Taxonomy" id="1227487"/>
    <lineage>
        <taxon>Archaea</taxon>
        <taxon>Methanobacteriati</taxon>
        <taxon>Methanobacteriota</taxon>
        <taxon>Stenosarchaea group</taxon>
        <taxon>Halobacteria</taxon>
        <taxon>Halobacteriales</taxon>
        <taxon>Haloferacaceae</taxon>
        <taxon>Halogeometricum</taxon>
    </lineage>
</organism>
<dbReference type="EMBL" id="AOIV01000011">
    <property type="protein sequence ID" value="ELZ32526.1"/>
    <property type="molecule type" value="Genomic_DNA"/>
</dbReference>
<name>M0DAR5_HALPD</name>
<dbReference type="Pfam" id="PF22544">
    <property type="entry name" value="HYDIN_VesB_CFA65-like_Ig"/>
    <property type="match status" value="2"/>
</dbReference>
<dbReference type="NCBIfam" id="NF012200">
    <property type="entry name" value="choice_anch_D"/>
    <property type="match status" value="2"/>
</dbReference>
<proteinExistence type="inferred from homology"/>
<dbReference type="OrthoDB" id="183220at2157"/>
<comment type="similarity">
    <text evidence="3">Belongs to the myoviridae tail sheath protein family.</text>
</comment>
<comment type="subcellular location">
    <subcellularLocation>
        <location evidence="1">Cell projection</location>
        <location evidence="1">Cilium</location>
    </subcellularLocation>
    <subcellularLocation>
        <location evidence="2">Cytoplasm</location>
    </subcellularLocation>
</comment>
<dbReference type="RefSeq" id="WP_008385220.1">
    <property type="nucleotide sequence ID" value="NZ_AOIV01000011.1"/>
</dbReference>
<evidence type="ECO:0000259" key="8">
    <source>
        <dbReference type="Pfam" id="PF17482"/>
    </source>
</evidence>
<evidence type="ECO:0000256" key="5">
    <source>
        <dbReference type="ARBA" id="ARBA00023069"/>
    </source>
</evidence>
<dbReference type="GO" id="GO:0005737">
    <property type="term" value="C:cytoplasm"/>
    <property type="evidence" value="ECO:0007669"/>
    <property type="project" value="UniProtKB-SubCell"/>
</dbReference>
<keyword evidence="11" id="KW-1185">Reference proteome</keyword>
<comment type="caution">
    <text evidence="10">The sequence shown here is derived from an EMBL/GenBank/DDBJ whole genome shotgun (WGS) entry which is preliminary data.</text>
</comment>
<feature type="domain" description="Tail sheath protein C-terminal" evidence="8">
    <location>
        <begin position="645"/>
        <end position="749"/>
    </location>
</feature>